<keyword evidence="8" id="KW-1185">Reference proteome</keyword>
<reference evidence="7 8" key="1">
    <citation type="submission" date="2024-05" db="EMBL/GenBank/DDBJ databases">
        <title>Genome sequencing and assembly of Indian major carp, Cirrhinus mrigala (Hamilton, 1822).</title>
        <authorList>
            <person name="Mohindra V."/>
            <person name="Chowdhury L.M."/>
            <person name="Lal K."/>
            <person name="Jena J.K."/>
        </authorList>
    </citation>
    <scope>NUCLEOTIDE SEQUENCE [LARGE SCALE GENOMIC DNA]</scope>
    <source>
        <strain evidence="7">CM1030</strain>
        <tissue evidence="7">Blood</tissue>
    </source>
</reference>
<dbReference type="InterPro" id="IPR000477">
    <property type="entry name" value="RT_dom"/>
</dbReference>
<dbReference type="InterPro" id="IPR043128">
    <property type="entry name" value="Rev_trsase/Diguanyl_cyclase"/>
</dbReference>
<dbReference type="Pfam" id="PF00385">
    <property type="entry name" value="Chromo"/>
    <property type="match status" value="1"/>
</dbReference>
<dbReference type="EC" id="3.1.26.4" evidence="3"/>
<organism evidence="7 8">
    <name type="scientific">Cirrhinus mrigala</name>
    <name type="common">Mrigala</name>
    <dbReference type="NCBI Taxonomy" id="683832"/>
    <lineage>
        <taxon>Eukaryota</taxon>
        <taxon>Metazoa</taxon>
        <taxon>Chordata</taxon>
        <taxon>Craniata</taxon>
        <taxon>Vertebrata</taxon>
        <taxon>Euteleostomi</taxon>
        <taxon>Actinopterygii</taxon>
        <taxon>Neopterygii</taxon>
        <taxon>Teleostei</taxon>
        <taxon>Ostariophysi</taxon>
        <taxon>Cypriniformes</taxon>
        <taxon>Cyprinidae</taxon>
        <taxon>Labeoninae</taxon>
        <taxon>Labeonini</taxon>
        <taxon>Cirrhinus</taxon>
    </lineage>
</organism>
<dbReference type="CDD" id="cd01647">
    <property type="entry name" value="RT_LTR"/>
    <property type="match status" value="1"/>
</dbReference>
<dbReference type="PROSITE" id="PS50013">
    <property type="entry name" value="CHROMO_2"/>
    <property type="match status" value="1"/>
</dbReference>
<dbReference type="SMART" id="SM00298">
    <property type="entry name" value="CHROMO"/>
    <property type="match status" value="1"/>
</dbReference>
<feature type="non-terminal residue" evidence="7">
    <location>
        <position position="1"/>
    </location>
</feature>
<dbReference type="Gene3D" id="3.10.10.10">
    <property type="entry name" value="HIV Type 1 Reverse Transcriptase, subunit A, domain 1"/>
    <property type="match status" value="1"/>
</dbReference>
<dbReference type="InterPro" id="IPR000953">
    <property type="entry name" value="Chromo/chromo_shadow_dom"/>
</dbReference>
<evidence type="ECO:0000256" key="1">
    <source>
        <dbReference type="ARBA" id="ARBA00004123"/>
    </source>
</evidence>
<dbReference type="GO" id="GO:0005634">
    <property type="term" value="C:nucleus"/>
    <property type="evidence" value="ECO:0007669"/>
    <property type="project" value="UniProtKB-SubCell"/>
</dbReference>
<dbReference type="Gene3D" id="2.40.50.40">
    <property type="match status" value="1"/>
</dbReference>
<feature type="region of interest" description="Disordered" evidence="4">
    <location>
        <begin position="627"/>
        <end position="667"/>
    </location>
</feature>
<evidence type="ECO:0000256" key="3">
    <source>
        <dbReference type="ARBA" id="ARBA00012180"/>
    </source>
</evidence>
<dbReference type="InterPro" id="IPR016197">
    <property type="entry name" value="Chromo-like_dom_sf"/>
</dbReference>
<dbReference type="PANTHER" id="PTHR24559:SF440">
    <property type="entry name" value="RIBONUCLEASE H"/>
    <property type="match status" value="1"/>
</dbReference>
<comment type="similarity">
    <text evidence="2">Belongs to the beta type-B retroviral polymerase family. HERV class-II K(HML-2) pol subfamily.</text>
</comment>
<dbReference type="Proteomes" id="UP001529510">
    <property type="component" value="Unassembled WGS sequence"/>
</dbReference>
<comment type="caution">
    <text evidence="7">The sequence shown here is derived from an EMBL/GenBank/DDBJ whole genome shotgun (WGS) entry which is preliminary data.</text>
</comment>
<feature type="region of interest" description="Disordered" evidence="4">
    <location>
        <begin position="552"/>
        <end position="571"/>
    </location>
</feature>
<feature type="compositionally biased region" description="Polar residues" evidence="4">
    <location>
        <begin position="73"/>
        <end position="82"/>
    </location>
</feature>
<dbReference type="PANTHER" id="PTHR24559">
    <property type="entry name" value="TRANSPOSON TY3-I GAG-POL POLYPROTEIN"/>
    <property type="match status" value="1"/>
</dbReference>
<feature type="domain" description="Reverse transcriptase" evidence="6">
    <location>
        <begin position="134"/>
        <end position="345"/>
    </location>
</feature>
<dbReference type="InterPro" id="IPR053134">
    <property type="entry name" value="RNA-dir_DNA_polymerase"/>
</dbReference>
<evidence type="ECO:0000259" key="5">
    <source>
        <dbReference type="PROSITE" id="PS50013"/>
    </source>
</evidence>
<name>A0ABD0MZH3_CIRMR</name>
<evidence type="ECO:0000313" key="8">
    <source>
        <dbReference type="Proteomes" id="UP001529510"/>
    </source>
</evidence>
<evidence type="ECO:0000256" key="2">
    <source>
        <dbReference type="ARBA" id="ARBA00010879"/>
    </source>
</evidence>
<dbReference type="SUPFAM" id="SSF56672">
    <property type="entry name" value="DNA/RNA polymerases"/>
    <property type="match status" value="1"/>
</dbReference>
<proteinExistence type="inferred from homology"/>
<dbReference type="AlphaFoldDB" id="A0ABD0MZH3"/>
<dbReference type="Gene3D" id="3.30.70.270">
    <property type="match status" value="1"/>
</dbReference>
<dbReference type="PROSITE" id="PS50878">
    <property type="entry name" value="RT_POL"/>
    <property type="match status" value="1"/>
</dbReference>
<sequence>FKEVFKHSADGKEVGEQLLQLQQRKNSAADYALTFRTLAAPTGWPDDEGKSLAQFIDLAIRVDNPLRSRRPQRSPNFSVSTSPPQPESEPMQLGGTADSYAIDLLPGSHPPKGRVFPLSQPESAAMKAYIEEELRKGFIRPSTSPASAGFFFVKKKDGGLRPCIDYRGLNELTIKFRYLLPLVPAALEQLHTAKYFTKLDLRSAYNLIRIKEGDEWKTGFSTTTGHYEYLVMPFGLVNSPSVFQAFINDVFRDMLNCWVIVYIDDILIYSDSFHNHVNHRSEYLRSAKRLNHRQARWALFFTRFNFSVTYRPGSQNTKADALSRLHESHASPSTKEPILCPNIIVAPVQWDITTEISEAHLTDPLPAECPPNDGITATTQLLTNHYWWPSLQTDTISFNMTDWSRYLLWAKYAQNSLRKPATNLTPFQCVLGFQPPLFPWSGEPSEFPAVDSWLGRSEKTWDQAHIHLQRAVRRTREQADRHRRPNPACRPGQWVWLSTRDLRLQLPSKKLSPRYVDPFKILREITPVSFRLALPQNYHISPTFRVSLLKPAGGPRGVEDQEEAGDQSTPPLIIDGEEAYQVHEILDSRCRARGLQYLVDWEGYGPEERSWVNAEDILDPSLVNDFHSSHLDRPAPRPRGRPRRRVPPRVRSRSQGGAPVPGADHRHECQPLPTNYIKHAHFLAKSCFAAADISERLFLFDLSLPTQLSLNSV</sequence>
<accession>A0ABD0MZH3</accession>
<feature type="compositionally biased region" description="Basic residues" evidence="4">
    <location>
        <begin position="636"/>
        <end position="652"/>
    </location>
</feature>
<dbReference type="Pfam" id="PF00078">
    <property type="entry name" value="RVT_1"/>
    <property type="match status" value="1"/>
</dbReference>
<dbReference type="Pfam" id="PF24626">
    <property type="entry name" value="SH3_Tf2-1"/>
    <property type="match status" value="1"/>
</dbReference>
<dbReference type="InterPro" id="IPR056924">
    <property type="entry name" value="SH3_Tf2-1"/>
</dbReference>
<dbReference type="InterPro" id="IPR023780">
    <property type="entry name" value="Chromo_domain"/>
</dbReference>
<feature type="region of interest" description="Disordered" evidence="4">
    <location>
        <begin position="66"/>
        <end position="94"/>
    </location>
</feature>
<evidence type="ECO:0000256" key="4">
    <source>
        <dbReference type="SAM" id="MobiDB-lite"/>
    </source>
</evidence>
<evidence type="ECO:0000313" key="7">
    <source>
        <dbReference type="EMBL" id="KAL0153966.1"/>
    </source>
</evidence>
<dbReference type="SUPFAM" id="SSF54160">
    <property type="entry name" value="Chromo domain-like"/>
    <property type="match status" value="1"/>
</dbReference>
<protein>
    <recommendedName>
        <fullName evidence="3">ribonuclease H</fullName>
        <ecNumber evidence="3">3.1.26.4</ecNumber>
    </recommendedName>
</protein>
<dbReference type="GO" id="GO:0004523">
    <property type="term" value="F:RNA-DNA hybrid ribonuclease activity"/>
    <property type="evidence" value="ECO:0007669"/>
    <property type="project" value="UniProtKB-EC"/>
</dbReference>
<dbReference type="InterPro" id="IPR043502">
    <property type="entry name" value="DNA/RNA_pol_sf"/>
</dbReference>
<feature type="domain" description="Chromo" evidence="5">
    <location>
        <begin position="580"/>
        <end position="638"/>
    </location>
</feature>
<gene>
    <name evidence="7" type="ORF">M9458_050723</name>
</gene>
<dbReference type="EMBL" id="JAMKFB020000059">
    <property type="protein sequence ID" value="KAL0153966.1"/>
    <property type="molecule type" value="Genomic_DNA"/>
</dbReference>
<evidence type="ECO:0000259" key="6">
    <source>
        <dbReference type="PROSITE" id="PS50878"/>
    </source>
</evidence>
<comment type="subcellular location">
    <subcellularLocation>
        <location evidence="1">Nucleus</location>
    </subcellularLocation>
</comment>